<dbReference type="EMBL" id="GBXM01060220">
    <property type="protein sequence ID" value="JAH48357.1"/>
    <property type="molecule type" value="Transcribed_RNA"/>
</dbReference>
<protein>
    <submittedName>
        <fullName evidence="1">Uncharacterized protein</fullName>
    </submittedName>
</protein>
<reference evidence="1" key="1">
    <citation type="submission" date="2014-11" db="EMBL/GenBank/DDBJ databases">
        <authorList>
            <person name="Amaro Gonzalez C."/>
        </authorList>
    </citation>
    <scope>NUCLEOTIDE SEQUENCE</scope>
</reference>
<name>A0A0E9T4K9_ANGAN</name>
<reference evidence="1" key="2">
    <citation type="journal article" date="2015" name="Fish Shellfish Immunol.">
        <title>Early steps in the European eel (Anguilla anguilla)-Vibrio vulnificus interaction in the gills: Role of the RtxA13 toxin.</title>
        <authorList>
            <person name="Callol A."/>
            <person name="Pajuelo D."/>
            <person name="Ebbesson L."/>
            <person name="Teles M."/>
            <person name="MacKenzie S."/>
            <person name="Amaro C."/>
        </authorList>
    </citation>
    <scope>NUCLEOTIDE SEQUENCE</scope>
</reference>
<evidence type="ECO:0000313" key="1">
    <source>
        <dbReference type="EMBL" id="JAH48357.1"/>
    </source>
</evidence>
<organism evidence="1">
    <name type="scientific">Anguilla anguilla</name>
    <name type="common">European freshwater eel</name>
    <name type="synonym">Muraena anguilla</name>
    <dbReference type="NCBI Taxonomy" id="7936"/>
    <lineage>
        <taxon>Eukaryota</taxon>
        <taxon>Metazoa</taxon>
        <taxon>Chordata</taxon>
        <taxon>Craniata</taxon>
        <taxon>Vertebrata</taxon>
        <taxon>Euteleostomi</taxon>
        <taxon>Actinopterygii</taxon>
        <taxon>Neopterygii</taxon>
        <taxon>Teleostei</taxon>
        <taxon>Anguilliformes</taxon>
        <taxon>Anguillidae</taxon>
        <taxon>Anguilla</taxon>
    </lineage>
</organism>
<accession>A0A0E9T4K9</accession>
<dbReference type="AlphaFoldDB" id="A0A0E9T4K9"/>
<sequence>MIFKTLNGVDHEIPMEGALTPDLTATIHRAKGMAQNERDPQSSNR</sequence>
<proteinExistence type="predicted"/>